<proteinExistence type="predicted"/>
<dbReference type="CDD" id="cd05583">
    <property type="entry name" value="STKc_MSK_N"/>
    <property type="match status" value="1"/>
</dbReference>
<evidence type="ECO:0000313" key="17">
    <source>
        <dbReference type="RefSeq" id="XP_049314314.1"/>
    </source>
</evidence>
<evidence type="ECO:0000313" key="15">
    <source>
        <dbReference type="RefSeq" id="XP_049314312.1"/>
    </source>
</evidence>
<dbReference type="InterPro" id="IPR000961">
    <property type="entry name" value="AGC-kinase_C"/>
</dbReference>
<feature type="region of interest" description="Disordered" evidence="8">
    <location>
        <begin position="1430"/>
        <end position="1466"/>
    </location>
</feature>
<evidence type="ECO:0000256" key="2">
    <source>
        <dbReference type="ARBA" id="ARBA00022553"/>
    </source>
</evidence>
<dbReference type="RefSeq" id="XP_049314316.1">
    <property type="nucleotide sequence ID" value="XM_049458359.1"/>
</dbReference>
<keyword evidence="5 12" id="KW-0418">Kinase</keyword>
<reference evidence="12 13" key="1">
    <citation type="submission" date="2025-05" db="UniProtKB">
        <authorList>
            <consortium name="RefSeq"/>
        </authorList>
    </citation>
    <scope>IDENTIFICATION</scope>
    <source>
        <tissue evidence="12 13">Adult</tissue>
    </source>
</reference>
<evidence type="ECO:0000256" key="5">
    <source>
        <dbReference type="ARBA" id="ARBA00022777"/>
    </source>
</evidence>
<dbReference type="SMART" id="SM00220">
    <property type="entry name" value="S_TKc"/>
    <property type="match status" value="2"/>
</dbReference>
<feature type="region of interest" description="Disordered" evidence="8">
    <location>
        <begin position="197"/>
        <end position="300"/>
    </location>
</feature>
<dbReference type="RefSeq" id="XP_049314309.1">
    <property type="nucleotide sequence ID" value="XM_049458352.1"/>
</dbReference>
<keyword evidence="3" id="KW-0808">Transferase</keyword>
<keyword evidence="11" id="KW-1185">Reference proteome</keyword>
<feature type="compositionally biased region" description="Basic and acidic residues" evidence="8">
    <location>
        <begin position="1313"/>
        <end position="1322"/>
    </location>
</feature>
<evidence type="ECO:0000313" key="11">
    <source>
        <dbReference type="Proteomes" id="UP001652620"/>
    </source>
</evidence>
<keyword evidence="4 7" id="KW-0547">Nucleotide-binding</keyword>
<evidence type="ECO:0000256" key="8">
    <source>
        <dbReference type="SAM" id="MobiDB-lite"/>
    </source>
</evidence>
<protein>
    <submittedName>
        <fullName evidence="12 13">Chromosomal serine/threonine-protein kinase JIL-1</fullName>
    </submittedName>
</protein>
<dbReference type="InterPro" id="IPR011009">
    <property type="entry name" value="Kinase-like_dom_sf"/>
</dbReference>
<keyword evidence="1" id="KW-0723">Serine/threonine-protein kinase</keyword>
<dbReference type="GO" id="GO:0016301">
    <property type="term" value="F:kinase activity"/>
    <property type="evidence" value="ECO:0007669"/>
    <property type="project" value="UniProtKB-KW"/>
</dbReference>
<dbReference type="PROSITE" id="PS50011">
    <property type="entry name" value="PROTEIN_KINASE_DOM"/>
    <property type="match status" value="2"/>
</dbReference>
<dbReference type="InterPro" id="IPR008271">
    <property type="entry name" value="Ser/Thr_kinase_AS"/>
</dbReference>
<evidence type="ECO:0000313" key="12">
    <source>
        <dbReference type="RefSeq" id="XP_049314309.1"/>
    </source>
</evidence>
<feature type="compositionally biased region" description="Basic and acidic residues" evidence="8">
    <location>
        <begin position="1452"/>
        <end position="1466"/>
    </location>
</feature>
<dbReference type="RefSeq" id="XP_049314315.1">
    <property type="nucleotide sequence ID" value="XM_049458358.1"/>
</dbReference>
<feature type="compositionally biased region" description="Basic and acidic residues" evidence="8">
    <location>
        <begin position="281"/>
        <end position="290"/>
    </location>
</feature>
<dbReference type="SUPFAM" id="SSF56112">
    <property type="entry name" value="Protein kinase-like (PK-like)"/>
    <property type="match status" value="2"/>
</dbReference>
<evidence type="ECO:0000259" key="10">
    <source>
        <dbReference type="PROSITE" id="PS51285"/>
    </source>
</evidence>
<dbReference type="RefSeq" id="XP_049314313.1">
    <property type="nucleotide sequence ID" value="XM_049458356.1"/>
</dbReference>
<dbReference type="Pfam" id="PF00069">
    <property type="entry name" value="Pkinase"/>
    <property type="match status" value="2"/>
</dbReference>
<feature type="compositionally biased region" description="Low complexity" evidence="8">
    <location>
        <begin position="1076"/>
        <end position="1087"/>
    </location>
</feature>
<dbReference type="InterPro" id="IPR017892">
    <property type="entry name" value="Pkinase_C"/>
</dbReference>
<feature type="binding site" evidence="7">
    <location>
        <position position="362"/>
    </location>
    <ligand>
        <name>ATP</name>
        <dbReference type="ChEBI" id="CHEBI:30616"/>
    </ligand>
</feature>
<dbReference type="PROSITE" id="PS51285">
    <property type="entry name" value="AGC_KINASE_CTER"/>
    <property type="match status" value="1"/>
</dbReference>
<dbReference type="SMART" id="SM00133">
    <property type="entry name" value="S_TK_X"/>
    <property type="match status" value="1"/>
</dbReference>
<name>A0ABM3JYK3_BACDO</name>
<dbReference type="InterPro" id="IPR017441">
    <property type="entry name" value="Protein_kinase_ATP_BS"/>
</dbReference>
<evidence type="ECO:0000256" key="4">
    <source>
        <dbReference type="ARBA" id="ARBA00022741"/>
    </source>
</evidence>
<feature type="compositionally biased region" description="Polar residues" evidence="8">
    <location>
        <begin position="81"/>
        <end position="90"/>
    </location>
</feature>
<evidence type="ECO:0000256" key="6">
    <source>
        <dbReference type="ARBA" id="ARBA00022840"/>
    </source>
</evidence>
<evidence type="ECO:0000313" key="13">
    <source>
        <dbReference type="RefSeq" id="XP_049314310.1"/>
    </source>
</evidence>
<feature type="region of interest" description="Disordered" evidence="8">
    <location>
        <begin position="1300"/>
        <end position="1322"/>
    </location>
</feature>
<evidence type="ECO:0000313" key="14">
    <source>
        <dbReference type="RefSeq" id="XP_049314311.1"/>
    </source>
</evidence>
<feature type="domain" description="Protein kinase" evidence="9">
    <location>
        <begin position="330"/>
        <end position="599"/>
    </location>
</feature>
<feature type="compositionally biased region" description="Low complexity" evidence="8">
    <location>
        <begin position="136"/>
        <end position="175"/>
    </location>
</feature>
<feature type="compositionally biased region" description="Basic residues" evidence="8">
    <location>
        <begin position="1300"/>
        <end position="1312"/>
    </location>
</feature>
<evidence type="ECO:0000256" key="7">
    <source>
        <dbReference type="PROSITE-ProRule" id="PRU10141"/>
    </source>
</evidence>
<sequence>MSRYYTNNTGGSSTKALNLTASATVKKMGTRRQAEHESGFYEQSTDDTHFTGGGGGGGKRTRQSSAEQHMNGGRSKRQKVNMGTANSTTLPVGAHMTVHSQSKYTRQGAITTNNKQDQRNQYYINNNNNGSKRYAQPQMPQQQQHQSQHQQVSSSTSNKKTTASNNNNNNINNNKNNYYVQLTAKMNALPVAETIEVPDSSDSDNDDKANRKANGGGASSGMPTLIVSGSSSSNSNSQLAASHSQQQHPQNKYKYEQQHHQQQQQQMSVNGASSSGQVSSKNRESNRKAELANGNNNAELERMQREIEEVTQVHTKCTATEEEKVNLSHFKLIRVLGTGAYGKVFLVRKIGGDDDMTLYAMKVLKKDTVVQKKKTAEHTTTERQVLEAIQQSPFLVGMHYAFQTDSKLYLILDYVSGGELFTHLYTAEHFSVATVRIYIAEVVLALEHLHKLGIIYRDIKLENILLDGQGHIVLADFGLSKIFEPDSDHRAHSFCGTLEYMAPEIIRAGATGHDLAADWWSVGVLTYELLTGASPFTVVEQQNSQVDISRRIQKVDPVLPATLNDTVKDFILKMLHKDPKKRLGGNSKNAAEIKKHPFFKGIDWDELKSKRRKAPFKPNLDSEDDTQNFSEEFTKQPVIDSPAPVPVNTHRLFRGYSYVAPQHLKSRKALQNVYDVEYCKDPLMNPTNSPPTLQLGGVLSNGSFGSCYTLTDTEKHCNYVAKVVSEKLYRPAEVDALRSCNHRNICKYIDTYRNGSSIWIVMEHVAGGELQQLVHASGGLSESQCCDIFLQICDAVQYLHSKNFIHGDIKPENILFTDTQMRRIKLVDFGSASYNSKADTWQDVPRYTLDYAPPESLADPQCTTYSKAYDVWCLGATLYAMYMGHPPFRRSQNEQIHDRVVRQRIMDGEMQTKSPRWKNAKLAMRQLIVDFCLQQESVKRASIEGLLGHQFLFAKFDELQKVLCRLNRQRSDEVEHSADEEDDAEEVVATERHTAENVSVAELTGECAVVTNVDELVGYDMSVDGADANVVYEDMEGVIAERNEMVETEEEVAGEIEEQQPAVLEADELDNYNEWQQQQAKQQASSSHESDTQSTHNRLESEGDTTSGLGRSKSSDHTLIERQTLSVNSLNGLEASGEPIECGELIELECVTSEKTVSADELNDSMLEDEVEVNGFAGFDEDEIIERKMNYIDILLAQIEQNKIATVDIDDNQPIENVAAPMKTEPVVEKTNGDISAIKKNAGTKAKKAFSELKTNYMANETNKTNNNGMAKTLETNEQTQDLRTNNTIKQRNVKQLRTRKQLASKKTKTGARSKEAAVDTVKQESELDLMPNTDVAEENMRTEKDSISSNPDLTLAAESKTIRSRRNRRSIRMPTYDDENNWLGVSTQMRAKYAQRFKARYRFFTLLLFSTQNALRYFKIERRYYEYQTPQSSEAQEQEEDTANANNTQTHDIKRENNEGVQSDRRANISADTKEMLPKQQNGEIITPISKATFKAMTNTERQARHKHSQSGSLNAKHESNIKDIVPSTAVHLVPAGTLRTLRQRHVYK</sequence>
<keyword evidence="2" id="KW-0597">Phosphoprotein</keyword>
<dbReference type="RefSeq" id="XP_049314312.1">
    <property type="nucleotide sequence ID" value="XM_049458355.1"/>
</dbReference>
<feature type="compositionally biased region" description="Low complexity" evidence="8">
    <location>
        <begin position="228"/>
        <end position="248"/>
    </location>
</feature>
<dbReference type="GeneID" id="105224446"/>
<evidence type="ECO:0000313" key="16">
    <source>
        <dbReference type="RefSeq" id="XP_049314313.1"/>
    </source>
</evidence>
<dbReference type="Pfam" id="PF00433">
    <property type="entry name" value="Pkinase_C"/>
    <property type="match status" value="1"/>
</dbReference>
<feature type="domain" description="AGC-kinase C-terminal" evidence="10">
    <location>
        <begin position="600"/>
        <end position="668"/>
    </location>
</feature>
<accession>A0ABM3JYK3</accession>
<evidence type="ECO:0000256" key="1">
    <source>
        <dbReference type="ARBA" id="ARBA00022527"/>
    </source>
</evidence>
<dbReference type="InterPro" id="IPR000719">
    <property type="entry name" value="Prot_kinase_dom"/>
</dbReference>
<evidence type="ECO:0000256" key="3">
    <source>
        <dbReference type="ARBA" id="ARBA00022679"/>
    </source>
</evidence>
<feature type="region of interest" description="Disordered" evidence="8">
    <location>
        <begin position="1075"/>
        <end position="1120"/>
    </location>
</feature>
<evidence type="ECO:0000313" key="18">
    <source>
        <dbReference type="RefSeq" id="XP_049314315.1"/>
    </source>
</evidence>
<evidence type="ECO:0000313" key="19">
    <source>
        <dbReference type="RefSeq" id="XP_049314316.1"/>
    </source>
</evidence>
<dbReference type="Gene3D" id="3.30.200.20">
    <property type="entry name" value="Phosphorylase Kinase, domain 1"/>
    <property type="match status" value="1"/>
</dbReference>
<keyword evidence="6 7" id="KW-0067">ATP-binding</keyword>
<feature type="region of interest" description="Disordered" evidence="8">
    <location>
        <begin position="1499"/>
        <end position="1520"/>
    </location>
</feature>
<dbReference type="PROSITE" id="PS00107">
    <property type="entry name" value="PROTEIN_KINASE_ATP"/>
    <property type="match status" value="1"/>
</dbReference>
<dbReference type="PROSITE" id="PS00108">
    <property type="entry name" value="PROTEIN_KINASE_ST"/>
    <property type="match status" value="2"/>
</dbReference>
<feature type="compositionally biased region" description="Polar residues" evidence="8">
    <location>
        <begin position="267"/>
        <end position="280"/>
    </location>
</feature>
<dbReference type="RefSeq" id="XP_049314310.1">
    <property type="nucleotide sequence ID" value="XM_049458353.1"/>
</dbReference>
<evidence type="ECO:0000259" key="9">
    <source>
        <dbReference type="PROSITE" id="PS50011"/>
    </source>
</evidence>
<feature type="compositionally biased region" description="Polar residues" evidence="8">
    <location>
        <begin position="98"/>
        <end position="124"/>
    </location>
</feature>
<dbReference type="Gene3D" id="1.10.510.10">
    <property type="entry name" value="Transferase(Phosphotransferase) domain 1"/>
    <property type="match status" value="2"/>
</dbReference>
<dbReference type="RefSeq" id="XP_049314311.1">
    <property type="nucleotide sequence ID" value="XM_049458354.1"/>
</dbReference>
<feature type="domain" description="Protein kinase" evidence="9">
    <location>
        <begin position="693"/>
        <end position="952"/>
    </location>
</feature>
<gene>
    <name evidence="12 13 14 15 16 17 18 19" type="primary">LOC105224446</name>
</gene>
<dbReference type="Proteomes" id="UP001652620">
    <property type="component" value="Chromosome 5"/>
</dbReference>
<organism evidence="11 14">
    <name type="scientific">Bactrocera dorsalis</name>
    <name type="common">Oriental fruit fly</name>
    <name type="synonym">Dacus dorsalis</name>
    <dbReference type="NCBI Taxonomy" id="27457"/>
    <lineage>
        <taxon>Eukaryota</taxon>
        <taxon>Metazoa</taxon>
        <taxon>Ecdysozoa</taxon>
        <taxon>Arthropoda</taxon>
        <taxon>Hexapoda</taxon>
        <taxon>Insecta</taxon>
        <taxon>Pterygota</taxon>
        <taxon>Neoptera</taxon>
        <taxon>Endopterygota</taxon>
        <taxon>Diptera</taxon>
        <taxon>Brachycera</taxon>
        <taxon>Muscomorpha</taxon>
        <taxon>Tephritoidea</taxon>
        <taxon>Tephritidae</taxon>
        <taxon>Bactrocera</taxon>
        <taxon>Bactrocera</taxon>
    </lineage>
</organism>
<feature type="region of interest" description="Disordered" evidence="8">
    <location>
        <begin position="27"/>
        <end position="175"/>
    </location>
</feature>
<dbReference type="RefSeq" id="XP_049314314.1">
    <property type="nucleotide sequence ID" value="XM_049458357.1"/>
</dbReference>
<dbReference type="PANTHER" id="PTHR24351">
    <property type="entry name" value="RIBOSOMAL PROTEIN S6 KINASE"/>
    <property type="match status" value="1"/>
</dbReference>